<dbReference type="Pfam" id="PF03473">
    <property type="entry name" value="MOSC"/>
    <property type="match status" value="1"/>
</dbReference>
<dbReference type="PANTHER" id="PTHR14237:SF19">
    <property type="entry name" value="MITOCHONDRIAL AMIDOXIME REDUCING COMPONENT 1"/>
    <property type="match status" value="1"/>
</dbReference>
<dbReference type="GO" id="GO:0030170">
    <property type="term" value="F:pyridoxal phosphate binding"/>
    <property type="evidence" value="ECO:0007669"/>
    <property type="project" value="InterPro"/>
</dbReference>
<keyword evidence="3" id="KW-1185">Reference proteome</keyword>
<accession>A0A939FFF9</accession>
<organism evidence="2 3">
    <name type="scientific">Streptomyces beijiangensis</name>
    <dbReference type="NCBI Taxonomy" id="163361"/>
    <lineage>
        <taxon>Bacteria</taxon>
        <taxon>Bacillati</taxon>
        <taxon>Actinomycetota</taxon>
        <taxon>Actinomycetes</taxon>
        <taxon>Kitasatosporales</taxon>
        <taxon>Streptomycetaceae</taxon>
        <taxon>Streptomyces</taxon>
    </lineage>
</organism>
<dbReference type="RefSeq" id="WP_206968835.1">
    <property type="nucleotide sequence ID" value="NZ_BAAAJJ010000010.1"/>
</dbReference>
<dbReference type="Pfam" id="PF03476">
    <property type="entry name" value="MOSC_N"/>
    <property type="match status" value="1"/>
</dbReference>
<protein>
    <submittedName>
        <fullName evidence="2">MOSC domain-containing protein</fullName>
    </submittedName>
</protein>
<evidence type="ECO:0000313" key="3">
    <source>
        <dbReference type="Proteomes" id="UP000664167"/>
    </source>
</evidence>
<dbReference type="PROSITE" id="PS51340">
    <property type="entry name" value="MOSC"/>
    <property type="match status" value="1"/>
</dbReference>
<comment type="caution">
    <text evidence="2">The sequence shown here is derived from an EMBL/GenBank/DDBJ whole genome shotgun (WGS) entry which is preliminary data.</text>
</comment>
<dbReference type="EMBL" id="JAFLRJ010000476">
    <property type="protein sequence ID" value="MBO0516968.1"/>
    <property type="molecule type" value="Genomic_DNA"/>
</dbReference>
<dbReference type="InterPro" id="IPR011037">
    <property type="entry name" value="Pyrv_Knase-like_insert_dom_sf"/>
</dbReference>
<dbReference type="PANTHER" id="PTHR14237">
    <property type="entry name" value="MOLYBDOPTERIN COFACTOR SULFURASE MOSC"/>
    <property type="match status" value="1"/>
</dbReference>
<dbReference type="Proteomes" id="UP000664167">
    <property type="component" value="Unassembled WGS sequence"/>
</dbReference>
<evidence type="ECO:0000259" key="1">
    <source>
        <dbReference type="PROSITE" id="PS51340"/>
    </source>
</evidence>
<dbReference type="SUPFAM" id="SSF141673">
    <property type="entry name" value="MOSC N-terminal domain-like"/>
    <property type="match status" value="1"/>
</dbReference>
<dbReference type="GO" id="GO:0003824">
    <property type="term" value="F:catalytic activity"/>
    <property type="evidence" value="ECO:0007669"/>
    <property type="project" value="InterPro"/>
</dbReference>
<dbReference type="InterPro" id="IPR005302">
    <property type="entry name" value="MoCF_Sase_C"/>
</dbReference>
<sequence length="279" mass="30058">MSSPVHSVLAAVHIHPVKSLGGCAQESAVVEPWGLAGDRRWMLVDTAGKVVTQRQHARLALASAEPGADADGSVRLSAPGCEPLTVAVPDPVDTVTVALFHDKVEVVPADGAAHAWFSAYLGAEVRLVHLDDPARRRPVDPAFSRPGDTVSFADGYPLLLTTRSSLDALNSLVAQGDHPDEGPLPMNRFRPNVVVQGTAPWAEDDWYRIAIGDVLFRVAKPCDRCVVTTTDQRTAERGKEPLRTLTRHRRVGSDLLFGQNLIPETSGTIRLGDPLRILA</sequence>
<dbReference type="AlphaFoldDB" id="A0A939FFF9"/>
<dbReference type="GO" id="GO:0030151">
    <property type="term" value="F:molybdenum ion binding"/>
    <property type="evidence" value="ECO:0007669"/>
    <property type="project" value="InterPro"/>
</dbReference>
<dbReference type="InterPro" id="IPR005303">
    <property type="entry name" value="MOCOS_middle"/>
</dbReference>
<proteinExistence type="predicted"/>
<reference evidence="2" key="1">
    <citation type="submission" date="2021-03" db="EMBL/GenBank/DDBJ databases">
        <title>Streptomyces poriferae sp. nov., a novel marine sponge-derived Actinobacteria species with anti-MRSA activity.</title>
        <authorList>
            <person name="Sandoval-Powers M."/>
            <person name="Kralova S."/>
            <person name="Nguyen G.-S."/>
            <person name="Fawwal D."/>
            <person name="Degnes K."/>
            <person name="Klinkenberg G."/>
            <person name="Sletta H."/>
            <person name="Wentzel A."/>
            <person name="Liles M.R."/>
        </authorList>
    </citation>
    <scope>NUCLEOTIDE SEQUENCE</scope>
    <source>
        <strain evidence="2">DSM 41794</strain>
    </source>
</reference>
<dbReference type="SUPFAM" id="SSF50800">
    <property type="entry name" value="PK beta-barrel domain-like"/>
    <property type="match status" value="1"/>
</dbReference>
<feature type="domain" description="MOSC" evidence="1">
    <location>
        <begin position="132"/>
        <end position="278"/>
    </location>
</feature>
<evidence type="ECO:0000313" key="2">
    <source>
        <dbReference type="EMBL" id="MBO0516968.1"/>
    </source>
</evidence>
<gene>
    <name evidence="2" type="ORF">J0695_35180</name>
</gene>
<name>A0A939FFF9_9ACTN</name>